<evidence type="ECO:0000313" key="8">
    <source>
        <dbReference type="EMBL" id="AAP96123.1"/>
    </source>
</evidence>
<evidence type="ECO:0000256" key="2">
    <source>
        <dbReference type="ARBA" id="ARBA00022475"/>
    </source>
</evidence>
<dbReference type="AlphaFoldDB" id="Q7VLV1"/>
<feature type="transmembrane region" description="Helical" evidence="6">
    <location>
        <begin position="263"/>
        <end position="283"/>
    </location>
</feature>
<keyword evidence="3 6" id="KW-0812">Transmembrane</keyword>
<comment type="subcellular location">
    <subcellularLocation>
        <location evidence="1">Cell membrane</location>
        <topology evidence="1">Multi-pass membrane protein</topology>
    </subcellularLocation>
</comment>
<evidence type="ECO:0000256" key="1">
    <source>
        <dbReference type="ARBA" id="ARBA00004651"/>
    </source>
</evidence>
<accession>Q7VLV1</accession>
<name>Q7VLV1_HAEDU</name>
<dbReference type="EMBL" id="AE017143">
    <property type="protein sequence ID" value="AAP96123.1"/>
    <property type="molecule type" value="Genomic_DNA"/>
</dbReference>
<keyword evidence="9" id="KW-1185">Reference proteome</keyword>
<dbReference type="KEGG" id="hdu:HD_1302"/>
<evidence type="ECO:0000259" key="7">
    <source>
        <dbReference type="Pfam" id="PF00482"/>
    </source>
</evidence>
<evidence type="ECO:0000313" key="9">
    <source>
        <dbReference type="Proteomes" id="UP000001022"/>
    </source>
</evidence>
<keyword evidence="4 6" id="KW-1133">Transmembrane helix</keyword>
<evidence type="ECO:0000256" key="5">
    <source>
        <dbReference type="ARBA" id="ARBA00023136"/>
    </source>
</evidence>
<dbReference type="HOGENOM" id="CLU_056917_3_0_6"/>
<organism evidence="8 9">
    <name type="scientific">Haemophilus ducreyi (strain 35000HP / ATCC 700724)</name>
    <dbReference type="NCBI Taxonomy" id="233412"/>
    <lineage>
        <taxon>Bacteria</taxon>
        <taxon>Pseudomonadati</taxon>
        <taxon>Pseudomonadota</taxon>
        <taxon>Gammaproteobacteria</taxon>
        <taxon>Pasteurellales</taxon>
        <taxon>Pasteurellaceae</taxon>
        <taxon>Haemophilus</taxon>
    </lineage>
</organism>
<keyword evidence="5 6" id="KW-0472">Membrane</keyword>
<feature type="transmembrane region" description="Helical" evidence="6">
    <location>
        <begin position="12"/>
        <end position="31"/>
    </location>
</feature>
<feature type="transmembrane region" description="Helical" evidence="6">
    <location>
        <begin position="118"/>
        <end position="136"/>
    </location>
</feature>
<keyword evidence="2" id="KW-1003">Cell membrane</keyword>
<dbReference type="Proteomes" id="UP000001022">
    <property type="component" value="Chromosome"/>
</dbReference>
<dbReference type="STRING" id="233412.HD_1302"/>
<dbReference type="Pfam" id="PF00482">
    <property type="entry name" value="T2SSF"/>
    <property type="match status" value="1"/>
</dbReference>
<proteinExistence type="predicted"/>
<evidence type="ECO:0000256" key="6">
    <source>
        <dbReference type="SAM" id="Phobius"/>
    </source>
</evidence>
<evidence type="ECO:0000256" key="3">
    <source>
        <dbReference type="ARBA" id="ARBA00022692"/>
    </source>
</evidence>
<dbReference type="GO" id="GO:0005886">
    <property type="term" value="C:plasma membrane"/>
    <property type="evidence" value="ECO:0007669"/>
    <property type="project" value="UniProtKB-SubCell"/>
</dbReference>
<feature type="domain" description="Type II secretion system protein GspF" evidence="7">
    <location>
        <begin position="150"/>
        <end position="278"/>
    </location>
</feature>
<dbReference type="PANTHER" id="PTHR35007">
    <property type="entry name" value="INTEGRAL MEMBRANE PROTEIN-RELATED"/>
    <property type="match status" value="1"/>
</dbReference>
<evidence type="ECO:0000256" key="4">
    <source>
        <dbReference type="ARBA" id="ARBA00022989"/>
    </source>
</evidence>
<protein>
    <submittedName>
        <fullName evidence="8">Tight adherence protein C</fullName>
    </submittedName>
</protein>
<reference evidence="9" key="1">
    <citation type="submission" date="2003-06" db="EMBL/GenBank/DDBJ databases">
        <title>The complete genome sequence of Haemophilus ducreyi.</title>
        <authorList>
            <person name="Munson R.S. Jr."/>
            <person name="Ray W.C."/>
            <person name="Mahairas G."/>
            <person name="Sabo P."/>
            <person name="Mungur R."/>
            <person name="Johnson L."/>
            <person name="Nguyen D."/>
            <person name="Wang J."/>
            <person name="Forst C."/>
            <person name="Hood L."/>
        </authorList>
    </citation>
    <scope>NUCLEOTIDE SEQUENCE [LARGE SCALE GENOMIC DNA]</scope>
    <source>
        <strain evidence="9">35000HP / ATCC 700724</strain>
    </source>
</reference>
<dbReference type="PANTHER" id="PTHR35007:SF2">
    <property type="entry name" value="PILUS ASSEMBLE PROTEIN"/>
    <property type="match status" value="1"/>
</dbReference>
<sequence length="290" mass="32715">MVAHEEGKLMKTILFFLLIIIFGLFILVMAFSQKKDIDRHKDILEGNYPQEIAEDEKPKGKSKQQAELEVLLIQNNPLLRFLSLIDQNVKVKLLVIALLSFINYTINQDELEFMLGEAVVVVVAIMLPSMIVNMIIKSKIKRIMSDLPGFIDLVAVNVQTGISIEAAFKQVSMDFERLNPDLTYVLLRIIRRAELTSLNVALQDLAISLPTKEIRMFCTVMQQSLNFGSSVYDNLTMLSADIRDMQLLVMEEKLGTLAAKMSVPLILFVMFPIIILIVAPGAMRVLPNAF</sequence>
<dbReference type="InterPro" id="IPR018076">
    <property type="entry name" value="T2SS_GspF_dom"/>
</dbReference>
<gene>
    <name evidence="8" type="primary">tadC</name>
    <name evidence="8" type="ordered locus">HD_1302</name>
</gene>
<dbReference type="eggNOG" id="COG2064">
    <property type="taxonomic scope" value="Bacteria"/>
</dbReference>